<dbReference type="Pfam" id="PF02775">
    <property type="entry name" value="TPP_enzyme_C"/>
    <property type="match status" value="1"/>
</dbReference>
<dbReference type="CDD" id="cd07035">
    <property type="entry name" value="TPP_PYR_POX_like"/>
    <property type="match status" value="1"/>
</dbReference>
<sequence>MSKKLTGAEMITEALKEEGVETIFGYPGGAVIPIYDQLYDEDFEHILAHHEQGAAHAADGYARATGKVGVCIATSGPGATNLTTGLANAKMDSVPMVAFTGQVPSHMLGSDAFQEADVTGITMPITKHNYLVQDAEELPRIIKEAFHIARTGRPGPVVIDVPKDMMQMEGEYDYPDQVNLRGYKPNYEGHEGQVKSAAEKINEAKRPIIYAGGGVIISEASQELRKLARKSQIPVTTTLTGLGAFDEQDELSLGMLGMHGTSEANLTVSNADLIIAVGCRFDDRVTGKLNEFAPDVETIVHIDIDPGEIGKRVAVNIPIVGDAKNVLQKLTPRIEEKERDGWLERIEQWKEIDRANIQYAKENGTIAPHLVMEEIYELTGGDAYIVTEVGQHQMWAAQHFKYSHPGQFITSGGLGTMGYGLPAGIGAQAGQRDDDVYVIAGDGSLQMNIQELATAVKNDLPVNVIIMNNTFLGMVRQWQEIFADSRYSETCLKERDYCPDECEGPGDEECPEMVPNFVKLADAYDVEATRVLNLDDYREALAQAHQSRKMNIIEVMIGEEENVFPMVPPGGSLYEMIYEEGS</sequence>
<dbReference type="Proteomes" id="UP000199476">
    <property type="component" value="Unassembled WGS sequence"/>
</dbReference>
<dbReference type="Pfam" id="PF02776">
    <property type="entry name" value="TPP_enzyme_N"/>
    <property type="match status" value="1"/>
</dbReference>
<keyword evidence="17" id="KW-1185">Reference proteome</keyword>
<comment type="cofactor">
    <cofactor evidence="12">
        <name>Mg(2+)</name>
        <dbReference type="ChEBI" id="CHEBI:18420"/>
    </cofactor>
    <text evidence="12">Binds 1 Mg(2+) ion per subunit.</text>
</comment>
<keyword evidence="5 12" id="KW-0028">Amino-acid biosynthesis</keyword>
<dbReference type="CDD" id="cd02015">
    <property type="entry name" value="TPP_AHAS"/>
    <property type="match status" value="1"/>
</dbReference>
<dbReference type="FunFam" id="3.40.50.1220:FF:000008">
    <property type="entry name" value="Acetolactate synthase"/>
    <property type="match status" value="1"/>
</dbReference>
<gene>
    <name evidence="16" type="ORF">SAMN04488692_11814</name>
</gene>
<feature type="domain" description="Thiamine pyrophosphate enzyme N-terminal TPP-binding" evidence="15">
    <location>
        <begin position="6"/>
        <end position="119"/>
    </location>
</feature>
<evidence type="ECO:0000256" key="10">
    <source>
        <dbReference type="ARBA" id="ARBA00023304"/>
    </source>
</evidence>
<dbReference type="NCBIfam" id="TIGR00118">
    <property type="entry name" value="acolac_lg"/>
    <property type="match status" value="1"/>
</dbReference>
<evidence type="ECO:0000256" key="6">
    <source>
        <dbReference type="ARBA" id="ARBA00022679"/>
    </source>
</evidence>
<dbReference type="FunFam" id="3.40.50.970:FF:000007">
    <property type="entry name" value="Acetolactate synthase"/>
    <property type="match status" value="1"/>
</dbReference>
<dbReference type="Pfam" id="PF00205">
    <property type="entry name" value="TPP_enzyme_M"/>
    <property type="match status" value="1"/>
</dbReference>
<accession>A0A1G9QTV8</accession>
<comment type="similarity">
    <text evidence="3 12">Belongs to the TPP enzyme family.</text>
</comment>
<reference evidence="16 17" key="1">
    <citation type="submission" date="2016-10" db="EMBL/GenBank/DDBJ databases">
        <authorList>
            <person name="de Groot N.N."/>
        </authorList>
    </citation>
    <scope>NUCLEOTIDE SEQUENCE [LARGE SCALE GENOMIC DNA]</scope>
    <source>
        <strain evidence="16 17">SLAS-1</strain>
    </source>
</reference>
<evidence type="ECO:0000256" key="12">
    <source>
        <dbReference type="RuleBase" id="RU003591"/>
    </source>
</evidence>
<comment type="pathway">
    <text evidence="2 12">Amino-acid biosynthesis; L-valine biosynthesis; L-valine from pyruvate: step 1/4.</text>
</comment>
<feature type="domain" description="Thiamine pyrophosphate enzyme TPP-binding" evidence="14">
    <location>
        <begin position="389"/>
        <end position="555"/>
    </location>
</feature>
<dbReference type="GO" id="GO:0050660">
    <property type="term" value="F:flavin adenine dinucleotide binding"/>
    <property type="evidence" value="ECO:0007669"/>
    <property type="project" value="InterPro"/>
</dbReference>
<dbReference type="Gene3D" id="3.40.50.970">
    <property type="match status" value="2"/>
</dbReference>
<dbReference type="SUPFAM" id="SSF52518">
    <property type="entry name" value="Thiamin diphosphate-binding fold (THDP-binding)"/>
    <property type="match status" value="2"/>
</dbReference>
<evidence type="ECO:0000256" key="11">
    <source>
        <dbReference type="ARBA" id="ARBA00048670"/>
    </source>
</evidence>
<evidence type="ECO:0000256" key="2">
    <source>
        <dbReference type="ARBA" id="ARBA00005025"/>
    </source>
</evidence>
<dbReference type="GO" id="GO:0005948">
    <property type="term" value="C:acetolactate synthase complex"/>
    <property type="evidence" value="ECO:0007669"/>
    <property type="project" value="TreeGrafter"/>
</dbReference>
<dbReference type="UniPathway" id="UPA00047">
    <property type="reaction ID" value="UER00055"/>
</dbReference>
<dbReference type="InterPro" id="IPR029061">
    <property type="entry name" value="THDP-binding"/>
</dbReference>
<evidence type="ECO:0000259" key="14">
    <source>
        <dbReference type="Pfam" id="PF02775"/>
    </source>
</evidence>
<dbReference type="InterPro" id="IPR029035">
    <property type="entry name" value="DHS-like_NAD/FAD-binding_dom"/>
</dbReference>
<evidence type="ECO:0000313" key="17">
    <source>
        <dbReference type="Proteomes" id="UP000199476"/>
    </source>
</evidence>
<keyword evidence="6 12" id="KW-0808">Transferase</keyword>
<keyword evidence="10 12" id="KW-0100">Branched-chain amino acid biosynthesis</keyword>
<dbReference type="SUPFAM" id="SSF52467">
    <property type="entry name" value="DHS-like NAD/FAD-binding domain"/>
    <property type="match status" value="1"/>
</dbReference>
<evidence type="ECO:0000256" key="4">
    <source>
        <dbReference type="ARBA" id="ARBA00013145"/>
    </source>
</evidence>
<dbReference type="InterPro" id="IPR011766">
    <property type="entry name" value="TPP_enzyme_TPP-bd"/>
</dbReference>
<organism evidence="16 17">
    <name type="scientific">Halarsenatibacter silvermanii</name>
    <dbReference type="NCBI Taxonomy" id="321763"/>
    <lineage>
        <taxon>Bacteria</taxon>
        <taxon>Bacillati</taxon>
        <taxon>Bacillota</taxon>
        <taxon>Clostridia</taxon>
        <taxon>Halanaerobiales</taxon>
        <taxon>Halarsenatibacteraceae</taxon>
        <taxon>Halarsenatibacter</taxon>
    </lineage>
</organism>
<name>A0A1G9QTV8_9FIRM</name>
<dbReference type="InterPro" id="IPR012846">
    <property type="entry name" value="Acetolactate_synth_lsu"/>
</dbReference>
<dbReference type="InterPro" id="IPR039368">
    <property type="entry name" value="AHAS_TPP"/>
</dbReference>
<comment type="catalytic activity">
    <reaction evidence="11 12">
        <text>2 pyruvate + H(+) = (2S)-2-acetolactate + CO2</text>
        <dbReference type="Rhea" id="RHEA:25249"/>
        <dbReference type="ChEBI" id="CHEBI:15361"/>
        <dbReference type="ChEBI" id="CHEBI:15378"/>
        <dbReference type="ChEBI" id="CHEBI:16526"/>
        <dbReference type="ChEBI" id="CHEBI:58476"/>
        <dbReference type="EC" id="2.2.1.6"/>
    </reaction>
</comment>
<evidence type="ECO:0000256" key="7">
    <source>
        <dbReference type="ARBA" id="ARBA00022723"/>
    </source>
</evidence>
<dbReference type="STRING" id="321763.SAMN04488692_11814"/>
<dbReference type="InterPro" id="IPR012000">
    <property type="entry name" value="Thiamin_PyroP_enz_cen_dom"/>
</dbReference>
<dbReference type="GO" id="GO:0030976">
    <property type="term" value="F:thiamine pyrophosphate binding"/>
    <property type="evidence" value="ECO:0007669"/>
    <property type="project" value="UniProtKB-UniRule"/>
</dbReference>
<feature type="domain" description="Thiamine pyrophosphate enzyme central" evidence="13">
    <location>
        <begin position="194"/>
        <end position="330"/>
    </location>
</feature>
<dbReference type="AlphaFoldDB" id="A0A1G9QTV8"/>
<dbReference type="GO" id="GO:0003984">
    <property type="term" value="F:acetolactate synthase activity"/>
    <property type="evidence" value="ECO:0007669"/>
    <property type="project" value="UniProtKB-EC"/>
</dbReference>
<dbReference type="Gene3D" id="3.40.50.1220">
    <property type="entry name" value="TPP-binding domain"/>
    <property type="match status" value="1"/>
</dbReference>
<dbReference type="PANTHER" id="PTHR18968:SF13">
    <property type="entry name" value="ACETOLACTATE SYNTHASE CATALYTIC SUBUNIT, MITOCHONDRIAL"/>
    <property type="match status" value="1"/>
</dbReference>
<keyword evidence="8 12" id="KW-0460">Magnesium</keyword>
<evidence type="ECO:0000256" key="1">
    <source>
        <dbReference type="ARBA" id="ARBA00004974"/>
    </source>
</evidence>
<dbReference type="InterPro" id="IPR045229">
    <property type="entry name" value="TPP_enz"/>
</dbReference>
<comment type="cofactor">
    <cofactor evidence="12">
        <name>thiamine diphosphate</name>
        <dbReference type="ChEBI" id="CHEBI:58937"/>
    </cofactor>
    <text evidence="12">Binds 1 thiamine pyrophosphate per subunit.</text>
</comment>
<dbReference type="PANTHER" id="PTHR18968">
    <property type="entry name" value="THIAMINE PYROPHOSPHATE ENZYMES"/>
    <property type="match status" value="1"/>
</dbReference>
<dbReference type="OrthoDB" id="4494979at2"/>
<dbReference type="EC" id="2.2.1.6" evidence="4 12"/>
<dbReference type="GO" id="GO:0009097">
    <property type="term" value="P:isoleucine biosynthetic process"/>
    <property type="evidence" value="ECO:0007669"/>
    <property type="project" value="UniProtKB-UniPathway"/>
</dbReference>
<evidence type="ECO:0000259" key="15">
    <source>
        <dbReference type="Pfam" id="PF02776"/>
    </source>
</evidence>
<dbReference type="EMBL" id="FNGO01000018">
    <property type="protein sequence ID" value="SDM14027.1"/>
    <property type="molecule type" value="Genomic_DNA"/>
</dbReference>
<dbReference type="GO" id="GO:0009099">
    <property type="term" value="P:L-valine biosynthetic process"/>
    <property type="evidence" value="ECO:0007669"/>
    <property type="project" value="UniProtKB-UniPathway"/>
</dbReference>
<keyword evidence="9 12" id="KW-0786">Thiamine pyrophosphate</keyword>
<evidence type="ECO:0000256" key="9">
    <source>
        <dbReference type="ARBA" id="ARBA00023052"/>
    </source>
</evidence>
<evidence type="ECO:0000313" key="16">
    <source>
        <dbReference type="EMBL" id="SDM14027.1"/>
    </source>
</evidence>
<proteinExistence type="inferred from homology"/>
<evidence type="ECO:0000259" key="13">
    <source>
        <dbReference type="Pfam" id="PF00205"/>
    </source>
</evidence>
<evidence type="ECO:0000256" key="5">
    <source>
        <dbReference type="ARBA" id="ARBA00022605"/>
    </source>
</evidence>
<dbReference type="RefSeq" id="WP_089761123.1">
    <property type="nucleotide sequence ID" value="NZ_FNGO01000018.1"/>
</dbReference>
<dbReference type="UniPathway" id="UPA00049">
    <property type="reaction ID" value="UER00059"/>
</dbReference>
<evidence type="ECO:0000256" key="8">
    <source>
        <dbReference type="ARBA" id="ARBA00022842"/>
    </source>
</evidence>
<comment type="pathway">
    <text evidence="1 12">Amino-acid biosynthesis; L-isoleucine biosynthesis; L-isoleucine from 2-oxobutanoate: step 1/4.</text>
</comment>
<protein>
    <recommendedName>
        <fullName evidence="4 12">Acetolactate synthase</fullName>
        <ecNumber evidence="4 12">2.2.1.6</ecNumber>
    </recommendedName>
</protein>
<dbReference type="GO" id="GO:0000287">
    <property type="term" value="F:magnesium ion binding"/>
    <property type="evidence" value="ECO:0007669"/>
    <property type="project" value="UniProtKB-UniRule"/>
</dbReference>
<evidence type="ECO:0000256" key="3">
    <source>
        <dbReference type="ARBA" id="ARBA00007812"/>
    </source>
</evidence>
<dbReference type="InterPro" id="IPR012001">
    <property type="entry name" value="Thiamin_PyroP_enz_TPP-bd_dom"/>
</dbReference>
<keyword evidence="7 12" id="KW-0479">Metal-binding</keyword>